<dbReference type="GeneID" id="81405100"/>
<reference evidence="1" key="2">
    <citation type="journal article" date="2023" name="IMA Fungus">
        <title>Comparative genomic study of the Penicillium genus elucidates a diverse pangenome and 15 lateral gene transfer events.</title>
        <authorList>
            <person name="Petersen C."/>
            <person name="Sorensen T."/>
            <person name="Nielsen M.R."/>
            <person name="Sondergaard T.E."/>
            <person name="Sorensen J.L."/>
            <person name="Fitzpatrick D.A."/>
            <person name="Frisvad J.C."/>
            <person name="Nielsen K.L."/>
        </authorList>
    </citation>
    <scope>NUCLEOTIDE SEQUENCE</scope>
    <source>
        <strain evidence="1">IBT 22155</strain>
    </source>
</reference>
<proteinExistence type="predicted"/>
<organism evidence="1 2">
    <name type="scientific">Penicillium bovifimosum</name>
    <dbReference type="NCBI Taxonomy" id="126998"/>
    <lineage>
        <taxon>Eukaryota</taxon>
        <taxon>Fungi</taxon>
        <taxon>Dikarya</taxon>
        <taxon>Ascomycota</taxon>
        <taxon>Pezizomycotina</taxon>
        <taxon>Eurotiomycetes</taxon>
        <taxon>Eurotiomycetidae</taxon>
        <taxon>Eurotiales</taxon>
        <taxon>Aspergillaceae</taxon>
        <taxon>Penicillium</taxon>
    </lineage>
</organism>
<dbReference type="Proteomes" id="UP001149079">
    <property type="component" value="Unassembled WGS sequence"/>
</dbReference>
<evidence type="ECO:0000313" key="1">
    <source>
        <dbReference type="EMBL" id="KAJ5129147.1"/>
    </source>
</evidence>
<reference evidence="1" key="1">
    <citation type="submission" date="2022-11" db="EMBL/GenBank/DDBJ databases">
        <authorList>
            <person name="Petersen C."/>
        </authorList>
    </citation>
    <scope>NUCLEOTIDE SEQUENCE</scope>
    <source>
        <strain evidence="1">IBT 22155</strain>
    </source>
</reference>
<protein>
    <submittedName>
        <fullName evidence="1">Uncharacterized protein</fullName>
    </submittedName>
</protein>
<dbReference type="RefSeq" id="XP_056519526.1">
    <property type="nucleotide sequence ID" value="XM_056665930.1"/>
</dbReference>
<name>A0A9W9GSA3_9EURO</name>
<comment type="caution">
    <text evidence="1">The sequence shown here is derived from an EMBL/GenBank/DDBJ whole genome shotgun (WGS) entry which is preliminary data.</text>
</comment>
<gene>
    <name evidence="1" type="ORF">N7515_005186</name>
</gene>
<dbReference type="EMBL" id="JAPQKL010000005">
    <property type="protein sequence ID" value="KAJ5129147.1"/>
    <property type="molecule type" value="Genomic_DNA"/>
</dbReference>
<accession>A0A9W9GSA3</accession>
<evidence type="ECO:0000313" key="2">
    <source>
        <dbReference type="Proteomes" id="UP001149079"/>
    </source>
</evidence>
<keyword evidence="2" id="KW-1185">Reference proteome</keyword>
<dbReference type="AlphaFoldDB" id="A0A9W9GSA3"/>
<sequence length="76" mass="8509">MPRPLMLVALQVIDSFAPANDRMTGVRAELFVLQCHSGIALYLELRVGKRYILDTPLLPTRHEDCKARADGNFLVA</sequence>